<dbReference type="RefSeq" id="WP_134247639.1">
    <property type="nucleotide sequence ID" value="NZ_SNQI01000002.1"/>
</dbReference>
<dbReference type="SUPFAM" id="SSF48452">
    <property type="entry name" value="TPR-like"/>
    <property type="match status" value="2"/>
</dbReference>
<evidence type="ECO:0000256" key="1">
    <source>
        <dbReference type="ARBA" id="ARBA00022737"/>
    </source>
</evidence>
<dbReference type="PANTHER" id="PTHR44186">
    <property type="match status" value="1"/>
</dbReference>
<dbReference type="Gene3D" id="1.25.40.10">
    <property type="entry name" value="Tetratricopeptide repeat domain"/>
    <property type="match status" value="3"/>
</dbReference>
<dbReference type="PANTHER" id="PTHR44186:SF1">
    <property type="entry name" value="BARDET-BIEDL SYNDROME 4 PROTEIN"/>
    <property type="match status" value="1"/>
</dbReference>
<reference evidence="4 5" key="1">
    <citation type="journal article" date="2011" name="J. Microbiol.">
        <title>Gramella jeungdoensis sp. nov., isolated from a solar saltern in Korea.</title>
        <authorList>
            <person name="Joung Y."/>
            <person name="Kim H."/>
            <person name="Jang T."/>
            <person name="Ahn T.S."/>
            <person name="Joh K."/>
        </authorList>
    </citation>
    <scope>NUCLEOTIDE SEQUENCE [LARGE SCALE GENOMIC DNA]</scope>
    <source>
        <strain evidence="4 5">KCTC 23123</strain>
    </source>
</reference>
<dbReference type="SMART" id="SM00028">
    <property type="entry name" value="TPR"/>
    <property type="match status" value="4"/>
</dbReference>
<dbReference type="AlphaFoldDB" id="A0A4Y8AV74"/>
<sequence length="418" mass="48871">MKKIFIPLLFLVAVLKTEAQSSVFTVVDSLLIKGNYQKALILLEETKDKNPLLLEKTADIYQTIGNYNKAITSYSEALAIEEKSELKLKLANVYATIGYKNKAIDLYEDVFKKDSSNLLVANNLGKLYLRELKPKSAEQLFRYLKVQDTLNPNYPYQLGKALALQRKKLQMGQSYIDAFAIDTLHLNSIYEVAKFFKTINVRDTSRIFIEKGLKIDSTNINFLQLKTNDQYFEKEFEEALVTLKKLEALKFRSINTYEMFGMSYFNLEKNDSAEIYFKKALKMDRKNPKILYRLATLEYHRENFKLARLLAMQSIMYSKPDHDKQYMLLGIMAKNEFDYKSAVNYFDEAVKNNVNNVDALFELAFAADSYYEDKKMALRYYERFMERFESKSPKLSKYASERIKQLRKQLFIEGVIVD</sequence>
<feature type="repeat" description="TPR" evidence="3">
    <location>
        <begin position="51"/>
        <end position="84"/>
    </location>
</feature>
<dbReference type="OrthoDB" id="9810596at2"/>
<evidence type="ECO:0000256" key="2">
    <source>
        <dbReference type="ARBA" id="ARBA00022803"/>
    </source>
</evidence>
<dbReference type="EMBL" id="SNQI01000002">
    <property type="protein sequence ID" value="TEW75270.1"/>
    <property type="molecule type" value="Genomic_DNA"/>
</dbReference>
<keyword evidence="1" id="KW-0677">Repeat</keyword>
<evidence type="ECO:0000313" key="5">
    <source>
        <dbReference type="Proteomes" id="UP000298517"/>
    </source>
</evidence>
<dbReference type="PROSITE" id="PS50005">
    <property type="entry name" value="TPR"/>
    <property type="match status" value="2"/>
</dbReference>
<accession>A0A4Y8AV74</accession>
<dbReference type="InterPro" id="IPR011990">
    <property type="entry name" value="TPR-like_helical_dom_sf"/>
</dbReference>
<protein>
    <submittedName>
        <fullName evidence="4">Tetratricopeptide repeat protein</fullName>
    </submittedName>
</protein>
<name>A0A4Y8AV74_9FLAO</name>
<gene>
    <name evidence="4" type="ORF">E2488_07065</name>
</gene>
<organism evidence="4 5">
    <name type="scientific">Gramella jeungdoensis</name>
    <dbReference type="NCBI Taxonomy" id="708091"/>
    <lineage>
        <taxon>Bacteria</taxon>
        <taxon>Pseudomonadati</taxon>
        <taxon>Bacteroidota</taxon>
        <taxon>Flavobacteriia</taxon>
        <taxon>Flavobacteriales</taxon>
        <taxon>Flavobacteriaceae</taxon>
        <taxon>Christiangramia</taxon>
    </lineage>
</organism>
<dbReference type="Pfam" id="PF13181">
    <property type="entry name" value="TPR_8"/>
    <property type="match status" value="2"/>
</dbReference>
<dbReference type="InterPro" id="IPR019734">
    <property type="entry name" value="TPR_rpt"/>
</dbReference>
<keyword evidence="5" id="KW-1185">Reference proteome</keyword>
<evidence type="ECO:0000256" key="3">
    <source>
        <dbReference type="PROSITE-ProRule" id="PRU00339"/>
    </source>
</evidence>
<proteinExistence type="predicted"/>
<feature type="repeat" description="TPR" evidence="3">
    <location>
        <begin position="254"/>
        <end position="287"/>
    </location>
</feature>
<dbReference type="Proteomes" id="UP000298517">
    <property type="component" value="Unassembled WGS sequence"/>
</dbReference>
<evidence type="ECO:0000313" key="4">
    <source>
        <dbReference type="EMBL" id="TEW75270.1"/>
    </source>
</evidence>
<comment type="caution">
    <text evidence="4">The sequence shown here is derived from an EMBL/GenBank/DDBJ whole genome shotgun (WGS) entry which is preliminary data.</text>
</comment>
<keyword evidence="2 3" id="KW-0802">TPR repeat</keyword>